<gene>
    <name evidence="2" type="ORF">PENSTE_c014G05695</name>
</gene>
<evidence type="ECO:0000313" key="2">
    <source>
        <dbReference type="EMBL" id="OQE20073.1"/>
    </source>
</evidence>
<dbReference type="AlphaFoldDB" id="A0A1V6T2S0"/>
<keyword evidence="3" id="KW-1185">Reference proteome</keyword>
<dbReference type="Proteomes" id="UP000191285">
    <property type="component" value="Unassembled WGS sequence"/>
</dbReference>
<organism evidence="2 3">
    <name type="scientific">Penicillium steckii</name>
    <dbReference type="NCBI Taxonomy" id="303698"/>
    <lineage>
        <taxon>Eukaryota</taxon>
        <taxon>Fungi</taxon>
        <taxon>Dikarya</taxon>
        <taxon>Ascomycota</taxon>
        <taxon>Pezizomycotina</taxon>
        <taxon>Eurotiomycetes</taxon>
        <taxon>Eurotiomycetidae</taxon>
        <taxon>Eurotiales</taxon>
        <taxon>Aspergillaceae</taxon>
        <taxon>Penicillium</taxon>
    </lineage>
</organism>
<accession>A0A1V6T2S0</accession>
<feature type="region of interest" description="Disordered" evidence="1">
    <location>
        <begin position="124"/>
        <end position="152"/>
    </location>
</feature>
<dbReference type="EMBL" id="MLKD01000014">
    <property type="protein sequence ID" value="OQE20073.1"/>
    <property type="molecule type" value="Genomic_DNA"/>
</dbReference>
<sequence length="415" mass="44991">MAEGHSYFDCLPFDSATLRVCSPRESGEIGKIGEIGSKSNPIEISDSEPLGSPSNPIIIHHEGCDSRVHGPPVWPSSEADTEIMCTPEFWNGVMNEIDPDSLNEGLGLDSDASSRALQPGFDEFSTVSTSHESTAEERHAKKRTSPNIPGTVPASQVLPYICSSSEQSQTATQLSSREFQVGNLGRTDQIEDEIARLGAPSSTIVSRIANAAASECTTEEHGSWFDVDSFQPTETGEPSADQVEEIDLTSVPCLDEPQHKKDDNLSEEQSWVDVDESEAFKHQADIGLIEVIDSSYANPSDSNAKNTEVFEPLISEDIHYLDSSATEVNDDIVSPGPEDEDLADPRSSTPKANVDVISPKPEDGDQQNTSSIVREAGLVLKETQKTSLKRNLGSSKWEPPAGIRRSARVAKRVKI</sequence>
<comment type="caution">
    <text evidence="2">The sequence shown here is derived from an EMBL/GenBank/DDBJ whole genome shotgun (WGS) entry which is preliminary data.</text>
</comment>
<evidence type="ECO:0000313" key="3">
    <source>
        <dbReference type="Proteomes" id="UP000191285"/>
    </source>
</evidence>
<dbReference type="OrthoDB" id="4357006at2759"/>
<feature type="region of interest" description="Disordered" evidence="1">
    <location>
        <begin position="328"/>
        <end position="371"/>
    </location>
</feature>
<evidence type="ECO:0000256" key="1">
    <source>
        <dbReference type="SAM" id="MobiDB-lite"/>
    </source>
</evidence>
<proteinExistence type="predicted"/>
<reference evidence="3" key="1">
    <citation type="journal article" date="2017" name="Nat. Microbiol.">
        <title>Global analysis of biosynthetic gene clusters reveals vast potential of secondary metabolite production in Penicillium species.</title>
        <authorList>
            <person name="Nielsen J.C."/>
            <person name="Grijseels S."/>
            <person name="Prigent S."/>
            <person name="Ji B."/>
            <person name="Dainat J."/>
            <person name="Nielsen K.F."/>
            <person name="Frisvad J.C."/>
            <person name="Workman M."/>
            <person name="Nielsen J."/>
        </authorList>
    </citation>
    <scope>NUCLEOTIDE SEQUENCE [LARGE SCALE GENOMIC DNA]</scope>
    <source>
        <strain evidence="3">IBT 24891</strain>
    </source>
</reference>
<protein>
    <submittedName>
        <fullName evidence="2">Uncharacterized protein</fullName>
    </submittedName>
</protein>
<feature type="region of interest" description="Disordered" evidence="1">
    <location>
        <begin position="387"/>
        <end position="415"/>
    </location>
</feature>
<name>A0A1V6T2S0_9EURO</name>
<feature type="compositionally biased region" description="Basic residues" evidence="1">
    <location>
        <begin position="405"/>
        <end position="415"/>
    </location>
</feature>